<dbReference type="PATRIC" id="fig|1411915.3.peg.1269"/>
<evidence type="ECO:0000313" key="2">
    <source>
        <dbReference type="Proteomes" id="UP000034980"/>
    </source>
</evidence>
<evidence type="ECO:0008006" key="3">
    <source>
        <dbReference type="Google" id="ProtNLM"/>
    </source>
</evidence>
<proteinExistence type="predicted"/>
<protein>
    <recommendedName>
        <fullName evidence="3">Glycosyltransferase subfamily 4-like N-terminal domain-containing protein</fullName>
    </recommendedName>
</protein>
<reference evidence="1 2" key="1">
    <citation type="submission" date="2013-11" db="EMBL/GenBank/DDBJ databases">
        <title>Single cell genomics of uncultured Tannerella BU063 (oral taxon 286).</title>
        <authorList>
            <person name="Beall C.J."/>
            <person name="Campbell A.G."/>
            <person name="Griffen A.L."/>
            <person name="Podar M."/>
            <person name="Leys E.J."/>
        </authorList>
    </citation>
    <scope>NUCLEOTIDE SEQUENCE [LARGE SCALE GENOMIC DNA]</scope>
    <source>
        <strain evidence="1">Cell 8/11</strain>
    </source>
</reference>
<dbReference type="EMBL" id="AYYF01001409">
    <property type="protein sequence ID" value="ETK12075.1"/>
    <property type="molecule type" value="Genomic_DNA"/>
</dbReference>
<dbReference type="Proteomes" id="UP000034980">
    <property type="component" value="Unassembled WGS sequence"/>
</dbReference>
<gene>
    <name evidence="1" type="ORF">T235_12000</name>
</gene>
<dbReference type="AlphaFoldDB" id="W2CY34"/>
<accession>W2CY34</accession>
<name>W2CY34_9BACT</name>
<evidence type="ECO:0000313" key="1">
    <source>
        <dbReference type="EMBL" id="ETK12075.1"/>
    </source>
</evidence>
<organism evidence="1 2">
    <name type="scientific">Tannerella sp. oral taxon BU063 isolate Cell 8/11</name>
    <dbReference type="NCBI Taxonomy" id="1411915"/>
    <lineage>
        <taxon>Bacteria</taxon>
        <taxon>Pseudomonadati</taxon>
        <taxon>Bacteroidota</taxon>
        <taxon>Bacteroidia</taxon>
        <taxon>Bacteroidales</taxon>
        <taxon>Tannerellaceae</taxon>
        <taxon>Tannerella</taxon>
    </lineage>
</organism>
<comment type="caution">
    <text evidence="1">The sequence shown here is derived from an EMBL/GenBank/DDBJ whole genome shotgun (WGS) entry which is preliminary data.</text>
</comment>
<sequence length="91" mass="9918">MRVLFLNTSETKGGAAIAAKRLMDTLRKDGIDVSMIVRDKATDDPAIIKIGSSGLLNKVRFLGERLGIFIYNGFNRKNLFAVSQANTGVTD</sequence>